<protein>
    <submittedName>
        <fullName evidence="1">Uncharacterized protein</fullName>
    </submittedName>
</protein>
<dbReference type="Proteomes" id="UP001062846">
    <property type="component" value="Chromosome 11"/>
</dbReference>
<name>A0ACC0LY60_RHOML</name>
<organism evidence="1 2">
    <name type="scientific">Rhododendron molle</name>
    <name type="common">Chinese azalea</name>
    <name type="synonym">Azalea mollis</name>
    <dbReference type="NCBI Taxonomy" id="49168"/>
    <lineage>
        <taxon>Eukaryota</taxon>
        <taxon>Viridiplantae</taxon>
        <taxon>Streptophyta</taxon>
        <taxon>Embryophyta</taxon>
        <taxon>Tracheophyta</taxon>
        <taxon>Spermatophyta</taxon>
        <taxon>Magnoliopsida</taxon>
        <taxon>eudicotyledons</taxon>
        <taxon>Gunneridae</taxon>
        <taxon>Pentapetalae</taxon>
        <taxon>asterids</taxon>
        <taxon>Ericales</taxon>
        <taxon>Ericaceae</taxon>
        <taxon>Ericoideae</taxon>
        <taxon>Rhodoreae</taxon>
        <taxon>Rhododendron</taxon>
    </lineage>
</organism>
<evidence type="ECO:0000313" key="1">
    <source>
        <dbReference type="EMBL" id="KAI8533299.1"/>
    </source>
</evidence>
<comment type="caution">
    <text evidence="1">The sequence shown here is derived from an EMBL/GenBank/DDBJ whole genome shotgun (WGS) entry which is preliminary data.</text>
</comment>
<sequence length="548" mass="61714">MGSPNNGMPMLQSKCIGAPNRDVPQTNTMGTTQKGKAKHISVCNKGKGRTNVQDPMVEVQVDEEDDSDDYDVDSDSSDEDEVFHDSEYGLTDDDEMFDKNIDRDVEFVGLQSIVRLDDHYAAIVEEMIVLEGSLDDSSDELISFSASSDEEGGYRKKGRKYIVFNEKTDMANPRFMADMEFKTHEVLRDAIKEHSVKMRKMVKFKKCDRQKVKAVCQTGCPWEIYGSYVPSDALFRVKKYKSVHECSRSFHVPWVSMHWILKKYSERIKGNPTWPVKSLAQTIENEQMVKVSIQKVYMARRMALEKLQGSAEEQFKQLWGYVEEVRASIPRTTIKMKVKLNESGQFAKFKRLYICWGELKKGFLQACRPIIGLDECHLKRPHGGILLTVVAIDADNCIYPFAYVVVEKEKFKTWNWFLELLIEDLNIKNSGSYTIMSDKQKGFIQVNNVSPMAPAQASAESTMAPTQASTETTRNVTAIANVAANDGGGTEQRDAAKVGARSGMRITANVGVGTEQRNTTRRPKLNVKKAVKIIPNVDQSEGGSVVIN</sequence>
<reference evidence="1" key="1">
    <citation type="submission" date="2022-02" db="EMBL/GenBank/DDBJ databases">
        <title>Plant Genome Project.</title>
        <authorList>
            <person name="Zhang R.-G."/>
        </authorList>
    </citation>
    <scope>NUCLEOTIDE SEQUENCE</scope>
    <source>
        <strain evidence="1">AT1</strain>
    </source>
</reference>
<evidence type="ECO:0000313" key="2">
    <source>
        <dbReference type="Proteomes" id="UP001062846"/>
    </source>
</evidence>
<accession>A0ACC0LY60</accession>
<gene>
    <name evidence="1" type="ORF">RHMOL_Rhmol11G0286600</name>
</gene>
<proteinExistence type="predicted"/>
<keyword evidence="2" id="KW-1185">Reference proteome</keyword>
<dbReference type="EMBL" id="CM046398">
    <property type="protein sequence ID" value="KAI8533299.1"/>
    <property type="molecule type" value="Genomic_DNA"/>
</dbReference>